<dbReference type="AlphaFoldDB" id="A0A4R1PXD6"/>
<accession>A0A4R1PXD6</accession>
<organism evidence="2 3">
    <name type="scientific">Anaerospora hongkongensis</name>
    <dbReference type="NCBI Taxonomy" id="244830"/>
    <lineage>
        <taxon>Bacteria</taxon>
        <taxon>Bacillati</taxon>
        <taxon>Bacillota</taxon>
        <taxon>Negativicutes</taxon>
        <taxon>Selenomonadales</taxon>
        <taxon>Sporomusaceae</taxon>
        <taxon>Anaerospora</taxon>
    </lineage>
</organism>
<gene>
    <name evidence="2" type="ORF">EV210_10682</name>
</gene>
<keyword evidence="1" id="KW-0472">Membrane</keyword>
<dbReference type="Pfam" id="PF14045">
    <property type="entry name" value="YIEGIA"/>
    <property type="match status" value="1"/>
</dbReference>
<reference evidence="2 3" key="1">
    <citation type="submission" date="2019-03" db="EMBL/GenBank/DDBJ databases">
        <title>Genomic Encyclopedia of Type Strains, Phase IV (KMG-IV): sequencing the most valuable type-strain genomes for metagenomic binning, comparative biology and taxonomic classification.</title>
        <authorList>
            <person name="Goeker M."/>
        </authorList>
    </citation>
    <scope>NUCLEOTIDE SEQUENCE [LARGE SCALE GENOMIC DNA]</scope>
    <source>
        <strain evidence="2 3">DSM 15969</strain>
    </source>
</reference>
<evidence type="ECO:0000313" key="3">
    <source>
        <dbReference type="Proteomes" id="UP000295063"/>
    </source>
</evidence>
<dbReference type="Proteomes" id="UP000295063">
    <property type="component" value="Unassembled WGS sequence"/>
</dbReference>
<evidence type="ECO:0008006" key="4">
    <source>
        <dbReference type="Google" id="ProtNLM"/>
    </source>
</evidence>
<dbReference type="OrthoDB" id="1846546at2"/>
<evidence type="ECO:0000313" key="2">
    <source>
        <dbReference type="EMBL" id="TCL37216.1"/>
    </source>
</evidence>
<keyword evidence="3" id="KW-1185">Reference proteome</keyword>
<keyword evidence="1" id="KW-0812">Transmembrane</keyword>
<dbReference type="InterPro" id="IPR025918">
    <property type="entry name" value="YIEGIA"/>
</dbReference>
<feature type="transmembrane region" description="Helical" evidence="1">
    <location>
        <begin position="123"/>
        <end position="140"/>
    </location>
</feature>
<feature type="transmembrane region" description="Helical" evidence="1">
    <location>
        <begin position="12"/>
        <end position="29"/>
    </location>
</feature>
<name>A0A4R1PXD6_9FIRM</name>
<sequence length="305" mass="33460">MGGERGTIAPEYLALILTAIFVGTLARLLTLKVDYRQYPSHPNGYMIHLVIGFIAAALGAFAVPAVMTGNYTAVTFLTLALQQFRDVRKIEKESLKDLESTEFTPRGDAYIDGIAKTFESRNYIALVVSLVTGVIIQATKSLAPDFNLMLGALAGGIVFLLLKNFSQGKTVGDIVQVALGQVEIKDNELFVDGIFVSNLVGTKNAQELITKEGVAVVLDPIADHYRVALDNFGQRKAILFEATRTLGVKRYHFTRKDFASGKVIIFFVPILRDEEKLIRVVRNTPLLESVKKSHALLNRSTLGGD</sequence>
<evidence type="ECO:0000256" key="1">
    <source>
        <dbReference type="SAM" id="Phobius"/>
    </source>
</evidence>
<comment type="caution">
    <text evidence="2">The sequence shown here is derived from an EMBL/GenBank/DDBJ whole genome shotgun (WGS) entry which is preliminary data.</text>
</comment>
<keyword evidence="1" id="KW-1133">Transmembrane helix</keyword>
<feature type="transmembrane region" description="Helical" evidence="1">
    <location>
        <begin position="49"/>
        <end position="81"/>
    </location>
</feature>
<protein>
    <recommendedName>
        <fullName evidence="4">YIEGIA protein</fullName>
    </recommendedName>
</protein>
<dbReference type="RefSeq" id="WP_132079417.1">
    <property type="nucleotide sequence ID" value="NZ_DAIMLW010000422.1"/>
</dbReference>
<feature type="transmembrane region" description="Helical" evidence="1">
    <location>
        <begin position="146"/>
        <end position="162"/>
    </location>
</feature>
<dbReference type="EMBL" id="SLUI01000006">
    <property type="protein sequence ID" value="TCL37216.1"/>
    <property type="molecule type" value="Genomic_DNA"/>
</dbReference>
<proteinExistence type="predicted"/>